<reference evidence="2 3" key="1">
    <citation type="submission" date="2024-10" db="EMBL/GenBank/DDBJ databases">
        <title>Novel secondary metabolite-producing bacteria for plant disease control.</title>
        <authorList>
            <person name="Chevrette M."/>
        </authorList>
    </citation>
    <scope>NUCLEOTIDE SEQUENCE [LARGE SCALE GENOMIC DNA]</scope>
    <source>
        <strain evidence="2 3">J30 TE3557</strain>
    </source>
</reference>
<dbReference type="InterPro" id="IPR036086">
    <property type="entry name" value="ParB/Sulfiredoxin_sf"/>
</dbReference>
<dbReference type="InterPro" id="IPR050336">
    <property type="entry name" value="Chromosome_partition/occlusion"/>
</dbReference>
<dbReference type="EMBL" id="JBIYEW010000001">
    <property type="protein sequence ID" value="MFK4637130.1"/>
    <property type="molecule type" value="Genomic_DNA"/>
</dbReference>
<sequence>MTAIAERATETAAAAEVSPVSGDALTVALPRPRLEMLNPAMLTIATNVRKELDMTPEFLDSVKQHGVLVPIVAQITDEGEIHVLYGQRRTIAALEGGLGQVPVYVSEAQAEADRIAKQVVENDQRSGLSEGDRAAAFEQLALLGVSATQIAKRTGAKKNDVEDAIKARSTTTGTKALHDGHTVMEALVLAEFEGNEDAVAELESVIKDEPEYLDHVAQKLRDDRDSQRALDTLIAELTAQGTVVVEDADGYYGDTENMHVSRLNRADGEPATDEDANAVTIETNYRREHKAVPVVKGWKELGFTPKFERHYSTTQAQSGPMTEDQKEERRTLIANNKAALSAEVVRREFVKTLLSRKTGPKGWQYFTVHAITHHPEVATGYEGKTAADMAGVKTDESGTWGWNPLRDHVAGTKNRPEVSLIALVCAGYEKQLPKDAWRRPSQAQKDYLNQLVAWGYTASETEKLIIDAN</sequence>
<dbReference type="Gene3D" id="1.10.10.730">
    <property type="entry name" value="KorB DNA-binding domain"/>
    <property type="match status" value="1"/>
</dbReference>
<dbReference type="Gene3D" id="3.90.1530.10">
    <property type="entry name" value="Conserved hypothetical protein from pyrococcus furiosus pfu- 392566-001, ParB domain"/>
    <property type="match status" value="1"/>
</dbReference>
<dbReference type="PANTHER" id="PTHR33375">
    <property type="entry name" value="CHROMOSOME-PARTITIONING PROTEIN PARB-RELATED"/>
    <property type="match status" value="1"/>
</dbReference>
<keyword evidence="3" id="KW-1185">Reference proteome</keyword>
<evidence type="ECO:0000259" key="1">
    <source>
        <dbReference type="SMART" id="SM00470"/>
    </source>
</evidence>
<dbReference type="SUPFAM" id="SSF110849">
    <property type="entry name" value="ParB/Sulfiredoxin"/>
    <property type="match status" value="1"/>
</dbReference>
<dbReference type="Pfam" id="PF02195">
    <property type="entry name" value="ParB_N"/>
    <property type="match status" value="1"/>
</dbReference>
<dbReference type="PANTHER" id="PTHR33375:SF1">
    <property type="entry name" value="CHROMOSOME-PARTITIONING PROTEIN PARB-RELATED"/>
    <property type="match status" value="1"/>
</dbReference>
<dbReference type="InterPro" id="IPR003115">
    <property type="entry name" value="ParB_N"/>
</dbReference>
<proteinExistence type="predicted"/>
<dbReference type="Proteomes" id="UP001620520">
    <property type="component" value="Unassembled WGS sequence"/>
</dbReference>
<organism evidence="2 3">
    <name type="scientific">Paenarthrobacter histidinolovorans</name>
    <dbReference type="NCBI Taxonomy" id="43664"/>
    <lineage>
        <taxon>Bacteria</taxon>
        <taxon>Bacillati</taxon>
        <taxon>Actinomycetota</taxon>
        <taxon>Actinomycetes</taxon>
        <taxon>Micrococcales</taxon>
        <taxon>Micrococcaceae</taxon>
        <taxon>Paenarthrobacter</taxon>
    </lineage>
</organism>
<dbReference type="InterPro" id="IPR042075">
    <property type="entry name" value="KorB_DNA-db"/>
</dbReference>
<evidence type="ECO:0000313" key="3">
    <source>
        <dbReference type="Proteomes" id="UP001620520"/>
    </source>
</evidence>
<protein>
    <submittedName>
        <fullName evidence="2">ParB family chromosome partitioning protein</fullName>
    </submittedName>
</protein>
<comment type="caution">
    <text evidence="2">The sequence shown here is derived from an EMBL/GenBank/DDBJ whole genome shotgun (WGS) entry which is preliminary data.</text>
</comment>
<evidence type="ECO:0000313" key="2">
    <source>
        <dbReference type="EMBL" id="MFK4637130.1"/>
    </source>
</evidence>
<dbReference type="SMART" id="SM00470">
    <property type="entry name" value="ParB"/>
    <property type="match status" value="1"/>
</dbReference>
<accession>A0ABW8N397</accession>
<dbReference type="RefSeq" id="WP_404593123.1">
    <property type="nucleotide sequence ID" value="NZ_JBIYEW010000001.1"/>
</dbReference>
<feature type="domain" description="ParB-like N-terminal" evidence="1">
    <location>
        <begin position="35"/>
        <end position="123"/>
    </location>
</feature>
<gene>
    <name evidence="2" type="ORF">ABIA52_000019</name>
</gene>
<name>A0ABW8N397_9MICC</name>